<reference evidence="2 3" key="1">
    <citation type="journal article" date="2018" name="Front. Plant Sci.">
        <title>Red Clover (Trifolium pratense) and Zigzag Clover (T. medium) - A Picture of Genomic Similarities and Differences.</title>
        <authorList>
            <person name="Dluhosova J."/>
            <person name="Istvanek J."/>
            <person name="Nedelnik J."/>
            <person name="Repkova J."/>
        </authorList>
    </citation>
    <scope>NUCLEOTIDE SEQUENCE [LARGE SCALE GENOMIC DNA]</scope>
    <source>
        <strain evidence="3">cv. 10/8</strain>
        <tissue evidence="2">Leaf</tissue>
    </source>
</reference>
<dbReference type="EMBL" id="LXQA011301411">
    <property type="protein sequence ID" value="MCI92444.1"/>
    <property type="molecule type" value="Genomic_DNA"/>
</dbReference>
<evidence type="ECO:0000313" key="2">
    <source>
        <dbReference type="EMBL" id="MCI92444.1"/>
    </source>
</evidence>
<evidence type="ECO:0000256" key="1">
    <source>
        <dbReference type="SAM" id="MobiDB-lite"/>
    </source>
</evidence>
<organism evidence="2 3">
    <name type="scientific">Trifolium medium</name>
    <dbReference type="NCBI Taxonomy" id="97028"/>
    <lineage>
        <taxon>Eukaryota</taxon>
        <taxon>Viridiplantae</taxon>
        <taxon>Streptophyta</taxon>
        <taxon>Embryophyta</taxon>
        <taxon>Tracheophyta</taxon>
        <taxon>Spermatophyta</taxon>
        <taxon>Magnoliopsida</taxon>
        <taxon>eudicotyledons</taxon>
        <taxon>Gunneridae</taxon>
        <taxon>Pentapetalae</taxon>
        <taxon>rosids</taxon>
        <taxon>fabids</taxon>
        <taxon>Fabales</taxon>
        <taxon>Fabaceae</taxon>
        <taxon>Papilionoideae</taxon>
        <taxon>50 kb inversion clade</taxon>
        <taxon>NPAAA clade</taxon>
        <taxon>Hologalegina</taxon>
        <taxon>IRL clade</taxon>
        <taxon>Trifolieae</taxon>
        <taxon>Trifolium</taxon>
    </lineage>
</organism>
<keyword evidence="3" id="KW-1185">Reference proteome</keyword>
<comment type="caution">
    <text evidence="2">The sequence shown here is derived from an EMBL/GenBank/DDBJ whole genome shotgun (WGS) entry which is preliminary data.</text>
</comment>
<feature type="region of interest" description="Disordered" evidence="1">
    <location>
        <begin position="1"/>
        <end position="40"/>
    </location>
</feature>
<name>A0A392VVL9_9FABA</name>
<sequence length="40" mass="4516">PKFKAEPQNLKLRSPGDMPARQARCTSLFSPDLARNPETF</sequence>
<evidence type="ECO:0000313" key="3">
    <source>
        <dbReference type="Proteomes" id="UP000265520"/>
    </source>
</evidence>
<dbReference type="AlphaFoldDB" id="A0A392VVL9"/>
<accession>A0A392VVL9</accession>
<dbReference type="Proteomes" id="UP000265520">
    <property type="component" value="Unassembled WGS sequence"/>
</dbReference>
<proteinExistence type="predicted"/>
<feature type="non-terminal residue" evidence="2">
    <location>
        <position position="1"/>
    </location>
</feature>
<protein>
    <submittedName>
        <fullName evidence="2">Uncharacterized protein</fullName>
    </submittedName>
</protein>